<evidence type="ECO:0000256" key="2">
    <source>
        <dbReference type="ARBA" id="ARBA00022723"/>
    </source>
</evidence>
<comment type="caution">
    <text evidence="7">The sequence shown here is derived from an EMBL/GenBank/DDBJ whole genome shotgun (WGS) entry which is preliminary data.</text>
</comment>
<dbReference type="InterPro" id="IPR006311">
    <property type="entry name" value="TAT_signal"/>
</dbReference>
<feature type="chain" id="PRO_5047019036" evidence="5">
    <location>
        <begin position="31"/>
        <end position="201"/>
    </location>
</feature>
<name>A0ABT3GQ87_9BACT</name>
<accession>A0ABT3GQ87</accession>
<keyword evidence="4" id="KW-0456">Lyase</keyword>
<evidence type="ECO:0000313" key="8">
    <source>
        <dbReference type="Proteomes" id="UP001320876"/>
    </source>
</evidence>
<keyword evidence="2" id="KW-0479">Metal-binding</keyword>
<organism evidence="7 8">
    <name type="scientific">Luteolibacter arcticus</name>
    <dbReference type="NCBI Taxonomy" id="1581411"/>
    <lineage>
        <taxon>Bacteria</taxon>
        <taxon>Pseudomonadati</taxon>
        <taxon>Verrucomicrobiota</taxon>
        <taxon>Verrucomicrobiia</taxon>
        <taxon>Verrucomicrobiales</taxon>
        <taxon>Verrucomicrobiaceae</taxon>
        <taxon>Luteolibacter</taxon>
    </lineage>
</organism>
<keyword evidence="3" id="KW-0862">Zinc</keyword>
<comment type="similarity">
    <text evidence="1">Belongs to the Gfa family.</text>
</comment>
<evidence type="ECO:0000256" key="4">
    <source>
        <dbReference type="ARBA" id="ARBA00023239"/>
    </source>
</evidence>
<keyword evidence="8" id="KW-1185">Reference proteome</keyword>
<feature type="signal peptide" evidence="5">
    <location>
        <begin position="1"/>
        <end position="30"/>
    </location>
</feature>
<proteinExistence type="inferred from homology"/>
<evidence type="ECO:0000256" key="5">
    <source>
        <dbReference type="SAM" id="SignalP"/>
    </source>
</evidence>
<sequence length="201" mass="21486">MKTTYSRREALRVAALGIIGGGGATTQAQAQEPDAMKTPVADPKAIKTRVASCNCGQLSVTCTGPDPDRVVMCNCFLCQKQTGSPFSLQARFPNEQVKIEGKSTAWKFPIEGAGRTKYRTCAGSDGLKTDSAADLVTSHFCPVCGSTVYYYRKSDPARTGVKVGAFADPTFPPPMGSGFEEYAHPWTKKLADLPMPLGHGK</sequence>
<dbReference type="Pfam" id="PF04828">
    <property type="entry name" value="GFA"/>
    <property type="match status" value="1"/>
</dbReference>
<evidence type="ECO:0000313" key="7">
    <source>
        <dbReference type="EMBL" id="MCW1925692.1"/>
    </source>
</evidence>
<evidence type="ECO:0000256" key="3">
    <source>
        <dbReference type="ARBA" id="ARBA00022833"/>
    </source>
</evidence>
<gene>
    <name evidence="7" type="ORF">OKA05_24250</name>
</gene>
<dbReference type="InterPro" id="IPR006913">
    <property type="entry name" value="CENP-V/GFA"/>
</dbReference>
<feature type="domain" description="CENP-V/GFA" evidence="6">
    <location>
        <begin position="49"/>
        <end position="187"/>
    </location>
</feature>
<dbReference type="SUPFAM" id="SSF51316">
    <property type="entry name" value="Mss4-like"/>
    <property type="match status" value="1"/>
</dbReference>
<dbReference type="PROSITE" id="PS51318">
    <property type="entry name" value="TAT"/>
    <property type="match status" value="1"/>
</dbReference>
<dbReference type="PANTHER" id="PTHR33337:SF40">
    <property type="entry name" value="CENP-V_GFA DOMAIN-CONTAINING PROTEIN-RELATED"/>
    <property type="match status" value="1"/>
</dbReference>
<dbReference type="RefSeq" id="WP_264489799.1">
    <property type="nucleotide sequence ID" value="NZ_JAPDDT010000016.1"/>
</dbReference>
<dbReference type="Proteomes" id="UP001320876">
    <property type="component" value="Unassembled WGS sequence"/>
</dbReference>
<dbReference type="InterPro" id="IPR011057">
    <property type="entry name" value="Mss4-like_sf"/>
</dbReference>
<keyword evidence="5" id="KW-0732">Signal</keyword>
<evidence type="ECO:0000256" key="1">
    <source>
        <dbReference type="ARBA" id="ARBA00005495"/>
    </source>
</evidence>
<dbReference type="PANTHER" id="PTHR33337">
    <property type="entry name" value="GFA DOMAIN-CONTAINING PROTEIN"/>
    <property type="match status" value="1"/>
</dbReference>
<dbReference type="PROSITE" id="PS51891">
    <property type="entry name" value="CENP_V_GFA"/>
    <property type="match status" value="1"/>
</dbReference>
<protein>
    <submittedName>
        <fullName evidence="7">GFA family protein</fullName>
    </submittedName>
</protein>
<dbReference type="EMBL" id="JAPDDT010000016">
    <property type="protein sequence ID" value="MCW1925692.1"/>
    <property type="molecule type" value="Genomic_DNA"/>
</dbReference>
<evidence type="ECO:0000259" key="6">
    <source>
        <dbReference type="PROSITE" id="PS51891"/>
    </source>
</evidence>
<dbReference type="Gene3D" id="3.90.1590.10">
    <property type="entry name" value="glutathione-dependent formaldehyde- activating enzyme (gfa)"/>
    <property type="match status" value="1"/>
</dbReference>
<reference evidence="7 8" key="1">
    <citation type="submission" date="2022-10" db="EMBL/GenBank/DDBJ databases">
        <title>Luteolibacter arcticus strain CCTCC AB 2014275, whole genome shotgun sequencing project.</title>
        <authorList>
            <person name="Zhao G."/>
            <person name="Shen L."/>
        </authorList>
    </citation>
    <scope>NUCLEOTIDE SEQUENCE [LARGE SCALE GENOMIC DNA]</scope>
    <source>
        <strain evidence="7 8">CCTCC AB 2014275</strain>
    </source>
</reference>